<dbReference type="RefSeq" id="WP_051993690.1">
    <property type="nucleotide sequence ID" value="NZ_AODF01000068.1"/>
</dbReference>
<proteinExistence type="predicted"/>
<evidence type="ECO:0000313" key="1">
    <source>
        <dbReference type="EMBL" id="EUJ23746.1"/>
    </source>
</evidence>
<evidence type="ECO:0000313" key="2">
    <source>
        <dbReference type="Proteomes" id="UP000019249"/>
    </source>
</evidence>
<dbReference type="Proteomes" id="UP000019249">
    <property type="component" value="Unassembled WGS sequence"/>
</dbReference>
<evidence type="ECO:0008006" key="3">
    <source>
        <dbReference type="Google" id="ProtNLM"/>
    </source>
</evidence>
<protein>
    <recommendedName>
        <fullName evidence="3">Lipoprotein</fullName>
    </recommendedName>
</protein>
<gene>
    <name evidence="1" type="ORF">MFLO_15805</name>
</gene>
<name>A0ABN0RBA4_9LIST</name>
<comment type="caution">
    <text evidence="1">The sequence shown here is derived from an EMBL/GenBank/DDBJ whole genome shotgun (WGS) entry which is preliminary data.</text>
</comment>
<sequence length="253" mass="28337">MVLVGNEAYSSLTEKVSTSSTGDIKKFTYLKSGEPAKIVKALPPNKIAAYDSYSVFGKVNSFEAENPSIKNARGYAIDELTTWDLASKFYQDQASELIEKGKSKEDDDVKALRTEAAKYRSKRRYIVPFVDLNSGELIYVDFSKNQMKNVNSIVEKQHAKNKLNKLAFELEKTGEGRDTVVSLTPVIDADDLTKEQQEHLKNVNIEEQAPDFEGLTFVCDEAQQIEKLTEAGFDVKLIGLNPNTTETDPTEEF</sequence>
<dbReference type="EMBL" id="AODF01000068">
    <property type="protein sequence ID" value="EUJ23746.1"/>
    <property type="molecule type" value="Genomic_DNA"/>
</dbReference>
<keyword evidence="2" id="KW-1185">Reference proteome</keyword>
<reference evidence="1 2" key="1">
    <citation type="journal article" date="2014" name="Int. J. Syst. Evol. Microbiol.">
        <title>Listeria floridensis sp. nov., Listeria aquatica sp. nov., Listeria cornellensis sp. nov., Listeria riparia sp. nov. and Listeria grandensis sp. nov., from agricultural and natural environments.</title>
        <authorList>
            <person name="den Bakker H.C."/>
            <person name="Warchocki S."/>
            <person name="Wright E.M."/>
            <person name="Allred A.F."/>
            <person name="Ahlstrom C."/>
            <person name="Manuel C.S."/>
            <person name="Stasiewicz M.J."/>
            <person name="Burrell A."/>
            <person name="Roof S."/>
            <person name="Strawn L."/>
            <person name="Fortes E.D."/>
            <person name="Nightingale K.K."/>
            <person name="Kephart D."/>
            <person name="Wiedmann M."/>
        </authorList>
    </citation>
    <scope>NUCLEOTIDE SEQUENCE [LARGE SCALE GENOMIC DNA]</scope>
    <source>
        <strain evidence="1 2">FSL S10-1187</strain>
    </source>
</reference>
<organism evidence="1 2">
    <name type="scientific">Listeria floridensis FSL S10-1187</name>
    <dbReference type="NCBI Taxonomy" id="1265817"/>
    <lineage>
        <taxon>Bacteria</taxon>
        <taxon>Bacillati</taxon>
        <taxon>Bacillota</taxon>
        <taxon>Bacilli</taxon>
        <taxon>Bacillales</taxon>
        <taxon>Listeriaceae</taxon>
        <taxon>Listeria</taxon>
    </lineage>
</organism>
<accession>A0ABN0RBA4</accession>